<dbReference type="AlphaFoldDB" id="A0A6A5GRC7"/>
<dbReference type="CTD" id="9815578"/>
<protein>
    <recommendedName>
        <fullName evidence="3">F-box associated domain-containing protein</fullName>
    </recommendedName>
</protein>
<evidence type="ECO:0000313" key="1">
    <source>
        <dbReference type="EMBL" id="KAF1757737.1"/>
    </source>
</evidence>
<name>A0A6A5GRC7_CAERE</name>
<reference evidence="1 2" key="1">
    <citation type="submission" date="2019-12" db="EMBL/GenBank/DDBJ databases">
        <title>Chromosome-level assembly of the Caenorhabditis remanei genome.</title>
        <authorList>
            <person name="Teterina A.A."/>
            <person name="Willis J.H."/>
            <person name="Phillips P.C."/>
        </authorList>
    </citation>
    <scope>NUCLEOTIDE SEQUENCE [LARGE SCALE GENOMIC DNA]</scope>
    <source>
        <strain evidence="1 2">PX506</strain>
        <tissue evidence="1">Whole organism</tissue>
    </source>
</reference>
<sequence length="252" mass="29529">MPTESEEFLICCDEGEIETILLAIHNFFLSWIGTNIKYELKGGYYIPRVTSITSSQIFLMDNRTAASQLASFLSYSPVLEFLILIVPKDSKTEEVPGLAETKVLYYWAGDKADILLANFKGRELYVYYGELSDSAVIKFLNDWKSSNGYRNLKFVYMFVDESFELHPDVIMSQCSFKTFDSMKKFPVYHYLERYEIHPIMFRSFKFSSQYYIVRESDGYVASFKVQSNSMFFTAWNMNEKDFQEKHANNMFQ</sequence>
<dbReference type="PANTHER" id="PTHR21503:SF8">
    <property type="entry name" value="F-BOX ASSOCIATED DOMAIN-CONTAINING PROTEIN-RELATED"/>
    <property type="match status" value="1"/>
</dbReference>
<proteinExistence type="predicted"/>
<dbReference type="PANTHER" id="PTHR21503">
    <property type="entry name" value="F-BOX-CONTAINING HYPOTHETICAL PROTEIN C.ELEGANS"/>
    <property type="match status" value="1"/>
</dbReference>
<dbReference type="EMBL" id="WUAV01000004">
    <property type="protein sequence ID" value="KAF1757737.1"/>
    <property type="molecule type" value="Genomic_DNA"/>
</dbReference>
<comment type="caution">
    <text evidence="1">The sequence shown here is derived from an EMBL/GenBank/DDBJ whole genome shotgun (WGS) entry which is preliminary data.</text>
</comment>
<evidence type="ECO:0008006" key="3">
    <source>
        <dbReference type="Google" id="ProtNLM"/>
    </source>
</evidence>
<dbReference type="Proteomes" id="UP000483820">
    <property type="component" value="Chromosome IV"/>
</dbReference>
<accession>A0A6A5GRC7</accession>
<organism evidence="1 2">
    <name type="scientific">Caenorhabditis remanei</name>
    <name type="common">Caenorhabditis vulgaris</name>
    <dbReference type="NCBI Taxonomy" id="31234"/>
    <lineage>
        <taxon>Eukaryota</taxon>
        <taxon>Metazoa</taxon>
        <taxon>Ecdysozoa</taxon>
        <taxon>Nematoda</taxon>
        <taxon>Chromadorea</taxon>
        <taxon>Rhabditida</taxon>
        <taxon>Rhabditina</taxon>
        <taxon>Rhabditomorpha</taxon>
        <taxon>Rhabditoidea</taxon>
        <taxon>Rhabditidae</taxon>
        <taxon>Peloderinae</taxon>
        <taxon>Caenorhabditis</taxon>
    </lineage>
</organism>
<gene>
    <name evidence="1" type="ORF">GCK72_014193</name>
</gene>
<dbReference type="GeneID" id="9815578"/>
<dbReference type="RefSeq" id="XP_003100710.2">
    <property type="nucleotide sequence ID" value="XM_003100662.2"/>
</dbReference>
<dbReference type="KEGG" id="crq:GCK72_014193"/>
<evidence type="ECO:0000313" key="2">
    <source>
        <dbReference type="Proteomes" id="UP000483820"/>
    </source>
</evidence>